<organism evidence="2 3">
    <name type="scientific">Brassica napus</name>
    <name type="common">Rape</name>
    <dbReference type="NCBI Taxonomy" id="3708"/>
    <lineage>
        <taxon>Eukaryota</taxon>
        <taxon>Viridiplantae</taxon>
        <taxon>Streptophyta</taxon>
        <taxon>Embryophyta</taxon>
        <taxon>Tracheophyta</taxon>
        <taxon>Spermatophyta</taxon>
        <taxon>Magnoliopsida</taxon>
        <taxon>eudicotyledons</taxon>
        <taxon>Gunneridae</taxon>
        <taxon>Pentapetalae</taxon>
        <taxon>rosids</taxon>
        <taxon>malvids</taxon>
        <taxon>Brassicales</taxon>
        <taxon>Brassicaceae</taxon>
        <taxon>Brassiceae</taxon>
        <taxon>Brassica</taxon>
    </lineage>
</organism>
<feature type="region of interest" description="Disordered" evidence="1">
    <location>
        <begin position="336"/>
        <end position="398"/>
    </location>
</feature>
<feature type="region of interest" description="Disordered" evidence="1">
    <location>
        <begin position="182"/>
        <end position="208"/>
    </location>
</feature>
<accession>A0ABQ7ZRH0</accession>
<protein>
    <submittedName>
        <fullName evidence="2">Uncharacterized protein</fullName>
    </submittedName>
</protein>
<name>A0ABQ7ZRH0_BRANA</name>
<dbReference type="Proteomes" id="UP000824890">
    <property type="component" value="Unassembled WGS sequence"/>
</dbReference>
<comment type="caution">
    <text evidence="2">The sequence shown here is derived from an EMBL/GenBank/DDBJ whole genome shotgun (WGS) entry which is preliminary data.</text>
</comment>
<proteinExistence type="predicted"/>
<dbReference type="PANTHER" id="PTHR33623">
    <property type="entry name" value="OS04G0572500 PROTEIN"/>
    <property type="match status" value="1"/>
</dbReference>
<feature type="compositionally biased region" description="Basic and acidic residues" evidence="1">
    <location>
        <begin position="263"/>
        <end position="272"/>
    </location>
</feature>
<sequence length="468" mass="53353">MSITVPHLSLSSPNLSLSSYKKEHTSSFVSMAAEKKKHLHELLEDDQEPFHLNHYISELRSQMGCSALRVKKRKSEHATVLPPGFFSCERSCFFATHNNSPDPRKSPLFELRSPANKKSRDGRVFLQIPTRTAAILLEAAARIQKQQVEKADNTNNRARNLGNGFGMFGSVLKRLTNRKAKPCLHSADGNAVSSERESEQTSSSTRRERLVEVDDKCFCESPFHFVLHTTPSTSGNRTPHFTSTATSPARRSTEDEDSDETESLEKVRGQGEEDKEEEDKEQCSPVSVLDPLEEEEEEDHHQREPDHINLPPCSFEVVQRAKRRLLKKLRRFEKLAGLDPVDLEGKMSEEDEEEDEESEEDDNVRVYDSDEEYEDVDDAMARESGSAEEERRKKNDERQKKWRMMNAWRVGMGAEEDVDVVVQKDMRGESGEWTKHGGEVEEAVSDLELSIFFFLIDELSHELVSSPP</sequence>
<feature type="compositionally biased region" description="Basic and acidic residues" evidence="1">
    <location>
        <begin position="388"/>
        <end position="398"/>
    </location>
</feature>
<feature type="compositionally biased region" description="Basic and acidic residues" evidence="1">
    <location>
        <begin position="194"/>
        <end position="208"/>
    </location>
</feature>
<feature type="compositionally biased region" description="Acidic residues" evidence="1">
    <location>
        <begin position="349"/>
        <end position="362"/>
    </location>
</feature>
<dbReference type="EMBL" id="JAGKQM010000014">
    <property type="protein sequence ID" value="KAH0882839.1"/>
    <property type="molecule type" value="Genomic_DNA"/>
</dbReference>
<feature type="compositionally biased region" description="Acidic residues" evidence="1">
    <location>
        <begin position="369"/>
        <end position="378"/>
    </location>
</feature>
<dbReference type="PANTHER" id="PTHR33623:SF13">
    <property type="entry name" value="NUCLEOLIN-LIKE PROTEIN"/>
    <property type="match status" value="1"/>
</dbReference>
<evidence type="ECO:0000313" key="2">
    <source>
        <dbReference type="EMBL" id="KAH0882839.1"/>
    </source>
</evidence>
<evidence type="ECO:0000313" key="3">
    <source>
        <dbReference type="Proteomes" id="UP000824890"/>
    </source>
</evidence>
<evidence type="ECO:0000256" key="1">
    <source>
        <dbReference type="SAM" id="MobiDB-lite"/>
    </source>
</evidence>
<keyword evidence="3" id="KW-1185">Reference proteome</keyword>
<feature type="region of interest" description="Disordered" evidence="1">
    <location>
        <begin position="228"/>
        <end position="315"/>
    </location>
</feature>
<reference evidence="2 3" key="1">
    <citation type="submission" date="2021-05" db="EMBL/GenBank/DDBJ databases">
        <title>Genome Assembly of Synthetic Allotetraploid Brassica napus Reveals Homoeologous Exchanges between Subgenomes.</title>
        <authorList>
            <person name="Davis J.T."/>
        </authorList>
    </citation>
    <scope>NUCLEOTIDE SEQUENCE [LARGE SCALE GENOMIC DNA]</scope>
    <source>
        <strain evidence="3">cv. Da-Ae</strain>
        <tissue evidence="2">Seedling</tissue>
    </source>
</reference>
<gene>
    <name evidence="2" type="ORF">HID58_058935</name>
</gene>
<feature type="compositionally biased region" description="Polar residues" evidence="1">
    <location>
        <begin position="229"/>
        <end position="241"/>
    </location>
</feature>